<dbReference type="InterPro" id="IPR031309">
    <property type="entry name" value="Ribosomal_uL5_C"/>
</dbReference>
<keyword evidence="3 5" id="KW-0687">Ribonucleoprotein</keyword>
<comment type="subunit">
    <text evidence="5">Part of the 50S ribosomal subunit; part of the 5S rRNA/L5/L18/L25 subcomplex. Contacts the 5S rRNA and the P site tRNA. Forms a bridge to the 30S subunit in the 70S ribosome.</text>
</comment>
<dbReference type="PANTHER" id="PTHR11994">
    <property type="entry name" value="60S RIBOSOMAL PROTEIN L11-RELATED"/>
    <property type="match status" value="1"/>
</dbReference>
<evidence type="ECO:0000256" key="3">
    <source>
        <dbReference type="ARBA" id="ARBA00023274"/>
    </source>
</evidence>
<evidence type="ECO:0000313" key="9">
    <source>
        <dbReference type="EMBL" id="PKL72356.1"/>
    </source>
</evidence>
<dbReference type="InterPro" id="IPR002132">
    <property type="entry name" value="Ribosomal_uL5"/>
</dbReference>
<feature type="domain" description="Large ribosomal subunit protein uL5 N-terminal" evidence="7">
    <location>
        <begin position="23"/>
        <end position="77"/>
    </location>
</feature>
<dbReference type="GO" id="GO:0005840">
    <property type="term" value="C:ribosome"/>
    <property type="evidence" value="ECO:0007669"/>
    <property type="project" value="UniProtKB-KW"/>
</dbReference>
<comment type="caution">
    <text evidence="9">The sequence shown here is derived from an EMBL/GenBank/DDBJ whole genome shotgun (WGS) entry which is preliminary data.</text>
</comment>
<evidence type="ECO:0000256" key="6">
    <source>
        <dbReference type="RuleBase" id="RU003930"/>
    </source>
</evidence>
<dbReference type="GO" id="GO:0006412">
    <property type="term" value="P:translation"/>
    <property type="evidence" value="ECO:0007669"/>
    <property type="project" value="UniProtKB-UniRule"/>
</dbReference>
<evidence type="ECO:0000256" key="2">
    <source>
        <dbReference type="ARBA" id="ARBA00022980"/>
    </source>
</evidence>
<comment type="function">
    <text evidence="5">This is 1 of the proteins that bind and probably mediate the attachment of the 5S RNA into the large ribosomal subunit, where it forms part of the central protuberance. In the 70S ribosome it contacts protein S13 of the 30S subunit (bridge B1b), connecting the 2 subunits; this bridge is implicated in subunit movement. Contacts the P site tRNA; the 5S rRNA and some of its associated proteins might help stabilize positioning of ribosome-bound tRNAs.</text>
</comment>
<keyword evidence="5" id="KW-0699">rRNA-binding</keyword>
<dbReference type="AlphaFoldDB" id="A0A2N1UNE0"/>
<evidence type="ECO:0000259" key="7">
    <source>
        <dbReference type="Pfam" id="PF00281"/>
    </source>
</evidence>
<gene>
    <name evidence="5" type="primary">rplE</name>
    <name evidence="9" type="ORF">CVV26_01670</name>
</gene>
<accession>A0A2N1UNE0</accession>
<dbReference type="InterPro" id="IPR022803">
    <property type="entry name" value="Ribosomal_uL5_dom_sf"/>
</dbReference>
<dbReference type="NCBIfam" id="NF000585">
    <property type="entry name" value="PRK00010.1"/>
    <property type="match status" value="1"/>
</dbReference>
<dbReference type="Gene3D" id="3.30.1440.10">
    <property type="match status" value="1"/>
</dbReference>
<dbReference type="PROSITE" id="PS00358">
    <property type="entry name" value="RIBOSOMAL_L5"/>
    <property type="match status" value="1"/>
</dbReference>
<dbReference type="Pfam" id="PF00673">
    <property type="entry name" value="Ribosomal_L5_C"/>
    <property type="match status" value="1"/>
</dbReference>
<dbReference type="SUPFAM" id="SSF55282">
    <property type="entry name" value="RL5-like"/>
    <property type="match status" value="1"/>
</dbReference>
<keyword evidence="5" id="KW-0820">tRNA-binding</keyword>
<dbReference type="HAMAP" id="MF_01333_B">
    <property type="entry name" value="Ribosomal_uL5_B"/>
    <property type="match status" value="1"/>
</dbReference>
<evidence type="ECO:0000256" key="1">
    <source>
        <dbReference type="ARBA" id="ARBA00008553"/>
    </source>
</evidence>
<evidence type="ECO:0000313" key="10">
    <source>
        <dbReference type="Proteomes" id="UP000233414"/>
    </source>
</evidence>
<name>A0A2N1UNE0_9BACT</name>
<proteinExistence type="inferred from homology"/>
<dbReference type="InterPro" id="IPR020929">
    <property type="entry name" value="Ribosomal_uL5_CS"/>
</dbReference>
<dbReference type="PIRSF" id="PIRSF002161">
    <property type="entry name" value="Ribosomal_L5"/>
    <property type="match status" value="1"/>
</dbReference>
<comment type="similarity">
    <text evidence="1 5 6">Belongs to the universal ribosomal protein uL5 family.</text>
</comment>
<dbReference type="FunFam" id="3.30.1440.10:FF:000001">
    <property type="entry name" value="50S ribosomal protein L5"/>
    <property type="match status" value="1"/>
</dbReference>
<dbReference type="GO" id="GO:0000049">
    <property type="term" value="F:tRNA binding"/>
    <property type="evidence" value="ECO:0007669"/>
    <property type="project" value="UniProtKB-UniRule"/>
</dbReference>
<evidence type="ECO:0000256" key="5">
    <source>
        <dbReference type="HAMAP-Rule" id="MF_01333"/>
    </source>
</evidence>
<dbReference type="InterPro" id="IPR031310">
    <property type="entry name" value="Ribosomal_uL5_N"/>
</dbReference>
<organism evidence="9 10">
    <name type="scientific">Candidatus Kuenenbacteria bacterium HGW-Kuenenbacteria-1</name>
    <dbReference type="NCBI Taxonomy" id="2013812"/>
    <lineage>
        <taxon>Bacteria</taxon>
        <taxon>Candidatus Kueneniibacteriota</taxon>
    </lineage>
</organism>
<reference evidence="9 10" key="1">
    <citation type="journal article" date="2017" name="ISME J.">
        <title>Potential for microbial H2 and metal transformations associated with novel bacteria and archaea in deep terrestrial subsurface sediments.</title>
        <authorList>
            <person name="Hernsdorf A.W."/>
            <person name="Amano Y."/>
            <person name="Miyakawa K."/>
            <person name="Ise K."/>
            <person name="Suzuki Y."/>
            <person name="Anantharaman K."/>
            <person name="Probst A."/>
            <person name="Burstein D."/>
            <person name="Thomas B.C."/>
            <person name="Banfield J.F."/>
        </authorList>
    </citation>
    <scope>NUCLEOTIDE SEQUENCE [LARGE SCALE GENOMIC DNA]</scope>
    <source>
        <strain evidence="9">HGW-Kuenenbacteria-1</strain>
    </source>
</reference>
<dbReference type="GO" id="GO:0019843">
    <property type="term" value="F:rRNA binding"/>
    <property type="evidence" value="ECO:0007669"/>
    <property type="project" value="UniProtKB-UniRule"/>
</dbReference>
<dbReference type="GO" id="GO:0003735">
    <property type="term" value="F:structural constituent of ribosome"/>
    <property type="evidence" value="ECO:0007669"/>
    <property type="project" value="InterPro"/>
</dbReference>
<dbReference type="Pfam" id="PF00281">
    <property type="entry name" value="Ribosomal_L5"/>
    <property type="match status" value="1"/>
</dbReference>
<protein>
    <recommendedName>
        <fullName evidence="4 5">Large ribosomal subunit protein uL5</fullName>
    </recommendedName>
</protein>
<dbReference type="InterPro" id="IPR020930">
    <property type="entry name" value="Ribosomal_uL5_bac-type"/>
</dbReference>
<evidence type="ECO:0000259" key="8">
    <source>
        <dbReference type="Pfam" id="PF00673"/>
    </source>
</evidence>
<sequence length="181" mass="20598">MSLKEHYIKNVIPAMREKFQYKNILAVPKIEKVVINVGIGLGMKDKINVIENTLTRITGQKPVKTLAKKSISNFKIRQGAVIGMMVTLRGNKMYDFIDKLINIVLPRLRDFHGLIEKSIDKGGNFNLGFREHNVFSEINPDEIESLHGLEVTIVTTAKDKKEGLEFLKLLGFLFKKEKTKS</sequence>
<evidence type="ECO:0000256" key="4">
    <source>
        <dbReference type="ARBA" id="ARBA00035245"/>
    </source>
</evidence>
<dbReference type="Proteomes" id="UP000233414">
    <property type="component" value="Unassembled WGS sequence"/>
</dbReference>
<keyword evidence="5" id="KW-0694">RNA-binding</keyword>
<dbReference type="GO" id="GO:1990904">
    <property type="term" value="C:ribonucleoprotein complex"/>
    <property type="evidence" value="ECO:0007669"/>
    <property type="project" value="UniProtKB-KW"/>
</dbReference>
<dbReference type="EMBL" id="PGYQ01000006">
    <property type="protein sequence ID" value="PKL72356.1"/>
    <property type="molecule type" value="Genomic_DNA"/>
</dbReference>
<keyword evidence="2 5" id="KW-0689">Ribosomal protein</keyword>
<feature type="domain" description="Large ribosomal subunit protein uL5 C-terminal" evidence="8">
    <location>
        <begin position="82"/>
        <end position="174"/>
    </location>
</feature>